<accession>A0ABX1VA58</accession>
<dbReference type="EMBL" id="WTPX01000016">
    <property type="protein sequence ID" value="NNJ24757.1"/>
    <property type="molecule type" value="Genomic_DNA"/>
</dbReference>
<protein>
    <recommendedName>
        <fullName evidence="2">Putative restriction endonuclease domain-containing protein</fullName>
    </recommendedName>
</protein>
<dbReference type="SUPFAM" id="SSF52980">
    <property type="entry name" value="Restriction endonuclease-like"/>
    <property type="match status" value="1"/>
</dbReference>
<sequence>MSVASPESPATPADWSADPRNDGPPDLLTGFRFPAGHVLGPEDEGKLISREEFCSLHVLEPWKAERVAGRLEFMPPPGRSHRVASGVFRHALMRYFVARNDLVEDFESERWALVGDDGERQGDAAVMLRDSPLAGASDDFTDPARAPDVYFEVVSPGSRARQRDYADKRADYHRIGVREYVIVDPIRRRVTVLRHEPAGYVEAATLGPEDSYSSPLLPGLSIPLAEALGGDG</sequence>
<evidence type="ECO:0000259" key="2">
    <source>
        <dbReference type="Pfam" id="PF05685"/>
    </source>
</evidence>
<dbReference type="Gene3D" id="3.90.1570.10">
    <property type="entry name" value="tt1808, chain A"/>
    <property type="match status" value="1"/>
</dbReference>
<name>A0ABX1VA58_9PLAN</name>
<evidence type="ECO:0000313" key="3">
    <source>
        <dbReference type="EMBL" id="NNJ24757.1"/>
    </source>
</evidence>
<dbReference type="InterPro" id="IPR012296">
    <property type="entry name" value="Nuclease_put_TT1808"/>
</dbReference>
<evidence type="ECO:0000313" key="4">
    <source>
        <dbReference type="Proteomes" id="UP000609651"/>
    </source>
</evidence>
<proteinExistence type="predicted"/>
<comment type="caution">
    <text evidence="3">The sequence shown here is derived from an EMBL/GenBank/DDBJ whole genome shotgun (WGS) entry which is preliminary data.</text>
</comment>
<dbReference type="PANTHER" id="PTHR34107:SF4">
    <property type="entry name" value="SLL1222 PROTEIN"/>
    <property type="match status" value="1"/>
</dbReference>
<dbReference type="InterPro" id="IPR011335">
    <property type="entry name" value="Restrct_endonuc-II-like"/>
</dbReference>
<dbReference type="RefSeq" id="WP_171184045.1">
    <property type="nucleotide sequence ID" value="NZ_WTPX01000016.1"/>
</dbReference>
<keyword evidence="4" id="KW-1185">Reference proteome</keyword>
<organism evidence="3 4">
    <name type="scientific">Alienimonas chondri</name>
    <dbReference type="NCBI Taxonomy" id="2681879"/>
    <lineage>
        <taxon>Bacteria</taxon>
        <taxon>Pseudomonadati</taxon>
        <taxon>Planctomycetota</taxon>
        <taxon>Planctomycetia</taxon>
        <taxon>Planctomycetales</taxon>
        <taxon>Planctomycetaceae</taxon>
        <taxon>Alienimonas</taxon>
    </lineage>
</organism>
<feature type="domain" description="Putative restriction endonuclease" evidence="2">
    <location>
        <begin position="51"/>
        <end position="224"/>
    </location>
</feature>
<dbReference type="InterPro" id="IPR008538">
    <property type="entry name" value="Uma2"/>
</dbReference>
<dbReference type="Pfam" id="PF05685">
    <property type="entry name" value="Uma2"/>
    <property type="match status" value="1"/>
</dbReference>
<gene>
    <name evidence="3" type="ORF">LzC2_08170</name>
</gene>
<dbReference type="CDD" id="cd06260">
    <property type="entry name" value="DUF820-like"/>
    <property type="match status" value="1"/>
</dbReference>
<reference evidence="3 4" key="1">
    <citation type="journal article" date="2020" name="Syst. Appl. Microbiol.">
        <title>Alienimonas chondri sp. nov., a novel planctomycete isolated from the biofilm of the red alga Chondrus crispus.</title>
        <authorList>
            <person name="Vitorino I."/>
            <person name="Albuquerque L."/>
            <person name="Wiegand S."/>
            <person name="Kallscheuer N."/>
            <person name="da Costa M.S."/>
            <person name="Lobo-da-Cunha A."/>
            <person name="Jogler C."/>
            <person name="Lage O.M."/>
        </authorList>
    </citation>
    <scope>NUCLEOTIDE SEQUENCE [LARGE SCALE GENOMIC DNA]</scope>
    <source>
        <strain evidence="3 4">LzC2</strain>
    </source>
</reference>
<evidence type="ECO:0000256" key="1">
    <source>
        <dbReference type="SAM" id="MobiDB-lite"/>
    </source>
</evidence>
<dbReference type="Proteomes" id="UP000609651">
    <property type="component" value="Unassembled WGS sequence"/>
</dbReference>
<dbReference type="PANTHER" id="PTHR34107">
    <property type="entry name" value="SLL0198 PROTEIN-RELATED"/>
    <property type="match status" value="1"/>
</dbReference>
<feature type="region of interest" description="Disordered" evidence="1">
    <location>
        <begin position="1"/>
        <end position="26"/>
    </location>
</feature>